<evidence type="ECO:0000256" key="1">
    <source>
        <dbReference type="SAM" id="Phobius"/>
    </source>
</evidence>
<name>A0A2W2ISQ7_9ACTN</name>
<organism evidence="2 3">
    <name type="scientific">Spongiactinospora gelatinilytica</name>
    <dbReference type="NCBI Taxonomy" id="2666298"/>
    <lineage>
        <taxon>Bacteria</taxon>
        <taxon>Bacillati</taxon>
        <taxon>Actinomycetota</taxon>
        <taxon>Actinomycetes</taxon>
        <taxon>Streptosporangiales</taxon>
        <taxon>Streptosporangiaceae</taxon>
        <taxon>Spongiactinospora</taxon>
    </lineage>
</organism>
<keyword evidence="1" id="KW-0472">Membrane</keyword>
<accession>A0A2W2ISQ7</accession>
<evidence type="ECO:0000313" key="2">
    <source>
        <dbReference type="EMBL" id="PZG52804.1"/>
    </source>
</evidence>
<keyword evidence="3" id="KW-1185">Reference proteome</keyword>
<dbReference type="Proteomes" id="UP000248544">
    <property type="component" value="Unassembled WGS sequence"/>
</dbReference>
<protein>
    <submittedName>
        <fullName evidence="2">Uncharacterized protein</fullName>
    </submittedName>
</protein>
<proteinExistence type="predicted"/>
<sequence length="81" mass="8829">MVTAVLGVIVLTGGDSALLLMAVTHVPIPREVVLSWWEILLLVLAAAVEGWALWYLLRGRAAGARPALDRPVSLPRWALYL</sequence>
<dbReference type="EMBL" id="POUA01000033">
    <property type="protein sequence ID" value="PZG52804.1"/>
    <property type="molecule type" value="Genomic_DNA"/>
</dbReference>
<comment type="caution">
    <text evidence="2">The sequence shown here is derived from an EMBL/GenBank/DDBJ whole genome shotgun (WGS) entry which is preliminary data.</text>
</comment>
<keyword evidence="1" id="KW-0812">Transmembrane</keyword>
<keyword evidence="1" id="KW-1133">Transmembrane helix</keyword>
<dbReference type="AlphaFoldDB" id="A0A2W2ISQ7"/>
<feature type="transmembrane region" description="Helical" evidence="1">
    <location>
        <begin position="37"/>
        <end position="57"/>
    </location>
</feature>
<gene>
    <name evidence="2" type="ORF">C1I98_06900</name>
</gene>
<evidence type="ECO:0000313" key="3">
    <source>
        <dbReference type="Proteomes" id="UP000248544"/>
    </source>
</evidence>
<reference evidence="2 3" key="1">
    <citation type="submission" date="2018-01" db="EMBL/GenBank/DDBJ databases">
        <title>Draft genome sequence of Sphaerisporangium sp. 7K107.</title>
        <authorList>
            <person name="Sahin N."/>
            <person name="Saygin H."/>
            <person name="Ay H."/>
        </authorList>
    </citation>
    <scope>NUCLEOTIDE SEQUENCE [LARGE SCALE GENOMIC DNA]</scope>
    <source>
        <strain evidence="2 3">7K107</strain>
    </source>
</reference>